<evidence type="ECO:0008006" key="4">
    <source>
        <dbReference type="Google" id="ProtNLM"/>
    </source>
</evidence>
<comment type="caution">
    <text evidence="2">The sequence shown here is derived from an EMBL/GenBank/DDBJ whole genome shotgun (WGS) entry which is preliminary data.</text>
</comment>
<accession>A0AAD6VVF0</accession>
<evidence type="ECO:0000313" key="3">
    <source>
        <dbReference type="Proteomes" id="UP001219525"/>
    </source>
</evidence>
<feature type="region of interest" description="Disordered" evidence="1">
    <location>
        <begin position="67"/>
        <end position="95"/>
    </location>
</feature>
<sequence>MTRGLSLASRFRTYPQRASRVLINRACVSPFGSLPGANGPGSKVPTPLKLLSKALYFGSANHLSSSCPEGGSGSGSGSDDELDSEGEGGDYDMSGYYNPRLVPPGGTYGPIMTFRWEWEANDDSDPTRKFVPVTDLWLQIAKGVVGVPEAIWEADLKESYGTVAPSSLAFTSHCIPSPSDDLKPAHLQLLKPCYRVSDLFHASLTLPKETSSIPVVVRIVEEESFASFAKEVLAYRQLRDLPVVPRLLAALRNPENTAGAFMVLENAGKPVHRGVWSEITPSLSESDKKAIYFALVQIHARGVVHGCVSPWSVVRRPNGAMCFVDLGDSELGHRCDPQTCEELCDLREDLGLPDDITNDRTVGRDY</sequence>
<dbReference type="InterPro" id="IPR011009">
    <property type="entry name" value="Kinase-like_dom_sf"/>
</dbReference>
<evidence type="ECO:0000313" key="2">
    <source>
        <dbReference type="EMBL" id="KAJ7222203.1"/>
    </source>
</evidence>
<organism evidence="2 3">
    <name type="scientific">Mycena pura</name>
    <dbReference type="NCBI Taxonomy" id="153505"/>
    <lineage>
        <taxon>Eukaryota</taxon>
        <taxon>Fungi</taxon>
        <taxon>Dikarya</taxon>
        <taxon>Basidiomycota</taxon>
        <taxon>Agaricomycotina</taxon>
        <taxon>Agaricomycetes</taxon>
        <taxon>Agaricomycetidae</taxon>
        <taxon>Agaricales</taxon>
        <taxon>Marasmiineae</taxon>
        <taxon>Mycenaceae</taxon>
        <taxon>Mycena</taxon>
    </lineage>
</organism>
<dbReference type="EMBL" id="JARJCW010000007">
    <property type="protein sequence ID" value="KAJ7222203.1"/>
    <property type="molecule type" value="Genomic_DNA"/>
</dbReference>
<dbReference type="SUPFAM" id="SSF56112">
    <property type="entry name" value="Protein kinase-like (PK-like)"/>
    <property type="match status" value="1"/>
</dbReference>
<proteinExistence type="predicted"/>
<reference evidence="2" key="1">
    <citation type="submission" date="2023-03" db="EMBL/GenBank/DDBJ databases">
        <title>Massive genome expansion in bonnet fungi (Mycena s.s.) driven by repeated elements and novel gene families across ecological guilds.</title>
        <authorList>
            <consortium name="Lawrence Berkeley National Laboratory"/>
            <person name="Harder C.B."/>
            <person name="Miyauchi S."/>
            <person name="Viragh M."/>
            <person name="Kuo A."/>
            <person name="Thoen E."/>
            <person name="Andreopoulos B."/>
            <person name="Lu D."/>
            <person name="Skrede I."/>
            <person name="Drula E."/>
            <person name="Henrissat B."/>
            <person name="Morin E."/>
            <person name="Kohler A."/>
            <person name="Barry K."/>
            <person name="LaButti K."/>
            <person name="Morin E."/>
            <person name="Salamov A."/>
            <person name="Lipzen A."/>
            <person name="Mereny Z."/>
            <person name="Hegedus B."/>
            <person name="Baldrian P."/>
            <person name="Stursova M."/>
            <person name="Weitz H."/>
            <person name="Taylor A."/>
            <person name="Grigoriev I.V."/>
            <person name="Nagy L.G."/>
            <person name="Martin F."/>
            <person name="Kauserud H."/>
        </authorList>
    </citation>
    <scope>NUCLEOTIDE SEQUENCE</scope>
    <source>
        <strain evidence="2">9144</strain>
    </source>
</reference>
<dbReference type="Proteomes" id="UP001219525">
    <property type="component" value="Unassembled WGS sequence"/>
</dbReference>
<protein>
    <recommendedName>
        <fullName evidence="4">Protein kinase domain-containing protein</fullName>
    </recommendedName>
</protein>
<evidence type="ECO:0000256" key="1">
    <source>
        <dbReference type="SAM" id="MobiDB-lite"/>
    </source>
</evidence>
<dbReference type="AlphaFoldDB" id="A0AAD6VVF0"/>
<gene>
    <name evidence="2" type="ORF">GGX14DRAFT_694490</name>
</gene>
<keyword evidence="3" id="KW-1185">Reference proteome</keyword>
<feature type="compositionally biased region" description="Acidic residues" evidence="1">
    <location>
        <begin position="78"/>
        <end position="90"/>
    </location>
</feature>
<name>A0AAD6VVF0_9AGAR</name>